<evidence type="ECO:0000256" key="2">
    <source>
        <dbReference type="ARBA" id="ARBA00004127"/>
    </source>
</evidence>
<comment type="similarity">
    <text evidence="3 15">Belongs to the CDP-alcohol phosphatidyltransferase class-I family.</text>
</comment>
<dbReference type="InterPro" id="IPR050324">
    <property type="entry name" value="CDP-alcohol_PTase-I"/>
</dbReference>
<dbReference type="InterPro" id="IPR004533">
    <property type="entry name" value="CDP-diaglyc--ser_O-PTrfase"/>
</dbReference>
<feature type="transmembrane region" description="Helical" evidence="16">
    <location>
        <begin position="194"/>
        <end position="214"/>
    </location>
</feature>
<dbReference type="Proteomes" id="UP000823619">
    <property type="component" value="Unassembled WGS sequence"/>
</dbReference>
<keyword evidence="9 16" id="KW-1133">Transmembrane helix</keyword>
<comment type="subcellular location">
    <subcellularLocation>
        <location evidence="2">Endomembrane system</location>
        <topology evidence="2">Multi-pass membrane protein</topology>
    </subcellularLocation>
</comment>
<evidence type="ECO:0000256" key="10">
    <source>
        <dbReference type="ARBA" id="ARBA00023098"/>
    </source>
</evidence>
<feature type="transmembrane region" description="Helical" evidence="16">
    <location>
        <begin position="33"/>
        <end position="56"/>
    </location>
</feature>
<keyword evidence="10" id="KW-0443">Lipid metabolism</keyword>
<dbReference type="InterPro" id="IPR048254">
    <property type="entry name" value="CDP_ALCOHOL_P_TRANSF_CS"/>
</dbReference>
<name>A0A9D9ECN3_9BACT</name>
<dbReference type="NCBIfam" id="TIGR00473">
    <property type="entry name" value="pssA"/>
    <property type="match status" value="1"/>
</dbReference>
<feature type="transmembrane region" description="Helical" evidence="16">
    <location>
        <begin position="220"/>
        <end position="239"/>
    </location>
</feature>
<keyword evidence="13" id="KW-1208">Phospholipid metabolism</keyword>
<dbReference type="EMBL" id="JADIMO010000097">
    <property type="protein sequence ID" value="MBO8445536.1"/>
    <property type="molecule type" value="Genomic_DNA"/>
</dbReference>
<gene>
    <name evidence="17" type="primary">pssA</name>
    <name evidence="17" type="ORF">IAC23_07580</name>
</gene>
<evidence type="ECO:0000256" key="8">
    <source>
        <dbReference type="ARBA" id="ARBA00022692"/>
    </source>
</evidence>
<feature type="transmembrane region" description="Helical" evidence="16">
    <location>
        <begin position="95"/>
        <end position="112"/>
    </location>
</feature>
<evidence type="ECO:0000256" key="3">
    <source>
        <dbReference type="ARBA" id="ARBA00010441"/>
    </source>
</evidence>
<proteinExistence type="inferred from homology"/>
<dbReference type="InterPro" id="IPR043130">
    <property type="entry name" value="CDP-OH_PTrfase_TM_dom"/>
</dbReference>
<comment type="caution">
    <text evidence="17">The sequence shown here is derived from an EMBL/GenBank/DDBJ whole genome shotgun (WGS) entry which is preliminary data.</text>
</comment>
<evidence type="ECO:0000256" key="1">
    <source>
        <dbReference type="ARBA" id="ARBA00000287"/>
    </source>
</evidence>
<evidence type="ECO:0000256" key="15">
    <source>
        <dbReference type="RuleBase" id="RU003750"/>
    </source>
</evidence>
<comment type="catalytic activity">
    <reaction evidence="1">
        <text>a CDP-1,2-diacyl-sn-glycerol + L-serine = a 1,2-diacyl-sn-glycero-3-phospho-L-serine + CMP + H(+)</text>
        <dbReference type="Rhea" id="RHEA:16913"/>
        <dbReference type="ChEBI" id="CHEBI:15378"/>
        <dbReference type="ChEBI" id="CHEBI:33384"/>
        <dbReference type="ChEBI" id="CHEBI:57262"/>
        <dbReference type="ChEBI" id="CHEBI:58332"/>
        <dbReference type="ChEBI" id="CHEBI:60377"/>
        <dbReference type="EC" id="2.7.8.8"/>
    </reaction>
</comment>
<dbReference type="EC" id="2.7.8.8" evidence="4"/>
<dbReference type="PROSITE" id="PS00379">
    <property type="entry name" value="CDP_ALCOHOL_P_TRANSF"/>
    <property type="match status" value="1"/>
</dbReference>
<keyword evidence="8 16" id="KW-0812">Transmembrane</keyword>
<dbReference type="PANTHER" id="PTHR14269:SF61">
    <property type="entry name" value="CDP-DIACYLGLYCEROL--SERINE O-PHOSPHATIDYLTRANSFERASE"/>
    <property type="match status" value="1"/>
</dbReference>
<evidence type="ECO:0000256" key="5">
    <source>
        <dbReference type="ARBA" id="ARBA00017171"/>
    </source>
</evidence>
<keyword evidence="7 15" id="KW-0808">Transferase</keyword>
<dbReference type="InterPro" id="IPR000462">
    <property type="entry name" value="CDP-OH_P_trans"/>
</dbReference>
<dbReference type="GO" id="GO:0008654">
    <property type="term" value="P:phospholipid biosynthetic process"/>
    <property type="evidence" value="ECO:0007669"/>
    <property type="project" value="UniProtKB-KW"/>
</dbReference>
<evidence type="ECO:0000256" key="9">
    <source>
        <dbReference type="ARBA" id="ARBA00022989"/>
    </source>
</evidence>
<dbReference type="Gene3D" id="1.20.120.1760">
    <property type="match status" value="1"/>
</dbReference>
<dbReference type="Pfam" id="PF01066">
    <property type="entry name" value="CDP-OH_P_transf"/>
    <property type="match status" value="1"/>
</dbReference>
<keyword evidence="11 16" id="KW-0472">Membrane</keyword>
<dbReference type="GO" id="GO:0003882">
    <property type="term" value="F:CDP-diacylglycerol-serine O-phosphatidyltransferase activity"/>
    <property type="evidence" value="ECO:0007669"/>
    <property type="project" value="UniProtKB-EC"/>
</dbReference>
<evidence type="ECO:0000256" key="6">
    <source>
        <dbReference type="ARBA" id="ARBA00022516"/>
    </source>
</evidence>
<evidence type="ECO:0000256" key="14">
    <source>
        <dbReference type="ARBA" id="ARBA00032361"/>
    </source>
</evidence>
<evidence type="ECO:0000256" key="16">
    <source>
        <dbReference type="SAM" id="Phobius"/>
    </source>
</evidence>
<protein>
    <recommendedName>
        <fullName evidence="5">CDP-diacylglycerol--serine O-phosphatidyltransferase</fullName>
        <ecNumber evidence="4">2.7.8.8</ecNumber>
    </recommendedName>
    <alternativeName>
        <fullName evidence="14">Phosphatidylserine synthase</fullName>
    </alternativeName>
</protein>
<keyword evidence="12" id="KW-0594">Phospholipid biosynthesis</keyword>
<dbReference type="AlphaFoldDB" id="A0A9D9ECN3"/>
<evidence type="ECO:0000256" key="13">
    <source>
        <dbReference type="ARBA" id="ARBA00023264"/>
    </source>
</evidence>
<evidence type="ECO:0000256" key="7">
    <source>
        <dbReference type="ARBA" id="ARBA00022679"/>
    </source>
</evidence>
<feature type="transmembrane region" description="Helical" evidence="16">
    <location>
        <begin position="7"/>
        <end position="27"/>
    </location>
</feature>
<evidence type="ECO:0000256" key="11">
    <source>
        <dbReference type="ARBA" id="ARBA00023136"/>
    </source>
</evidence>
<feature type="transmembrane region" description="Helical" evidence="16">
    <location>
        <begin position="124"/>
        <end position="143"/>
    </location>
</feature>
<sequence>MNIARHIPNTVTSMNLLCGVLGVISVFNGRQDIAFCLMLAAAAFDFLDGFAARALGAYSAIGKELDSLADMVSFGLLPSVMLHCLMQEMSSGADIWSYVPLLIVIFSALRLAKFNVDERQSENFIGLATPACAMLCGSLAYYISRDPDSFLTRWAEGFVFIPVLSVVLSVLLVSEIPMFSMKFKKNVQKGTPIYKMRVFLMGWTAVSILLVWILGLNWSMIVILVFTLYIIMNLVNAAVTAGSK</sequence>
<organism evidence="17 18">
    <name type="scientific">Candidatus Cryptobacteroides merdavium</name>
    <dbReference type="NCBI Taxonomy" id="2840769"/>
    <lineage>
        <taxon>Bacteria</taxon>
        <taxon>Pseudomonadati</taxon>
        <taxon>Bacteroidota</taxon>
        <taxon>Bacteroidia</taxon>
        <taxon>Bacteroidales</taxon>
        <taxon>Candidatus Cryptobacteroides</taxon>
    </lineage>
</organism>
<accession>A0A9D9ECN3</accession>
<reference evidence="17" key="2">
    <citation type="journal article" date="2021" name="PeerJ">
        <title>Extensive microbial diversity within the chicken gut microbiome revealed by metagenomics and culture.</title>
        <authorList>
            <person name="Gilroy R."/>
            <person name="Ravi A."/>
            <person name="Getino M."/>
            <person name="Pursley I."/>
            <person name="Horton D.L."/>
            <person name="Alikhan N.F."/>
            <person name="Baker D."/>
            <person name="Gharbi K."/>
            <person name="Hall N."/>
            <person name="Watson M."/>
            <person name="Adriaenssens E.M."/>
            <person name="Foster-Nyarko E."/>
            <person name="Jarju S."/>
            <person name="Secka A."/>
            <person name="Antonio M."/>
            <person name="Oren A."/>
            <person name="Chaudhuri R.R."/>
            <person name="La Ragione R."/>
            <person name="Hildebrand F."/>
            <person name="Pallen M.J."/>
        </authorList>
    </citation>
    <scope>NUCLEOTIDE SEQUENCE</scope>
    <source>
        <strain evidence="17">D5-748</strain>
    </source>
</reference>
<dbReference type="PANTHER" id="PTHR14269">
    <property type="entry name" value="CDP-DIACYLGLYCEROL--GLYCEROL-3-PHOSPHATE 3-PHOSPHATIDYLTRANSFERASE-RELATED"/>
    <property type="match status" value="1"/>
</dbReference>
<dbReference type="GO" id="GO:0016020">
    <property type="term" value="C:membrane"/>
    <property type="evidence" value="ECO:0007669"/>
    <property type="project" value="InterPro"/>
</dbReference>
<evidence type="ECO:0000256" key="12">
    <source>
        <dbReference type="ARBA" id="ARBA00023209"/>
    </source>
</evidence>
<keyword evidence="6" id="KW-0444">Lipid biosynthesis</keyword>
<evidence type="ECO:0000313" key="17">
    <source>
        <dbReference type="EMBL" id="MBO8445536.1"/>
    </source>
</evidence>
<dbReference type="GO" id="GO:0012505">
    <property type="term" value="C:endomembrane system"/>
    <property type="evidence" value="ECO:0007669"/>
    <property type="project" value="UniProtKB-SubCell"/>
</dbReference>
<evidence type="ECO:0000256" key="4">
    <source>
        <dbReference type="ARBA" id="ARBA00013174"/>
    </source>
</evidence>
<evidence type="ECO:0000313" key="18">
    <source>
        <dbReference type="Proteomes" id="UP000823619"/>
    </source>
</evidence>
<feature type="transmembrane region" description="Helical" evidence="16">
    <location>
        <begin position="155"/>
        <end position="173"/>
    </location>
</feature>
<reference evidence="17" key="1">
    <citation type="submission" date="2020-10" db="EMBL/GenBank/DDBJ databases">
        <authorList>
            <person name="Gilroy R."/>
        </authorList>
    </citation>
    <scope>NUCLEOTIDE SEQUENCE</scope>
    <source>
        <strain evidence="17">D5-748</strain>
    </source>
</reference>